<dbReference type="CDD" id="cd07890">
    <property type="entry name" value="CYTH-like_AC_IV-like"/>
    <property type="match status" value="1"/>
</dbReference>
<organism evidence="2 3">
    <name type="scientific">Candidatus Doudnabacteria bacterium RIFCSPHIGHO2_01_FULL_46_14</name>
    <dbReference type="NCBI Taxonomy" id="1817824"/>
    <lineage>
        <taxon>Bacteria</taxon>
        <taxon>Candidatus Doudnaibacteriota</taxon>
    </lineage>
</organism>
<gene>
    <name evidence="2" type="ORF">A2751_05555</name>
</gene>
<dbReference type="InterPro" id="IPR033469">
    <property type="entry name" value="CYTH-like_dom_sf"/>
</dbReference>
<proteinExistence type="predicted"/>
<dbReference type="Proteomes" id="UP000176864">
    <property type="component" value="Unassembled WGS sequence"/>
</dbReference>
<evidence type="ECO:0000313" key="3">
    <source>
        <dbReference type="Proteomes" id="UP000176864"/>
    </source>
</evidence>
<comment type="caution">
    <text evidence="2">The sequence shown here is derived from an EMBL/GenBank/DDBJ whole genome shotgun (WGS) entry which is preliminary data.</text>
</comment>
<dbReference type="STRING" id="1817824.A2751_05555"/>
<sequence length="173" mass="19915">MNEIEVKILEIDVKDVQKKLAALGAKKIFDGEVSWTGFDFPDGKLGKGEMLRLRRVGDRAELTHKKLLSTTGAKISEELQTEVGDYESTKKILEAVGFREKRGYPLNKHRISYSLKDLRFEIDTFSDFPTYLEIEGPSQETINEHVEKLGFSIEQTKPWGAREVFDHYRHPEL</sequence>
<feature type="domain" description="CYTH" evidence="1">
    <location>
        <begin position="1"/>
        <end position="170"/>
    </location>
</feature>
<name>A0A1F5NNE4_9BACT</name>
<evidence type="ECO:0000259" key="1">
    <source>
        <dbReference type="PROSITE" id="PS51707"/>
    </source>
</evidence>
<dbReference type="PANTHER" id="PTHR21028">
    <property type="entry name" value="SI:CH211-156B7.4"/>
    <property type="match status" value="1"/>
</dbReference>
<reference evidence="2 3" key="1">
    <citation type="journal article" date="2016" name="Nat. Commun.">
        <title>Thousands of microbial genomes shed light on interconnected biogeochemical processes in an aquifer system.</title>
        <authorList>
            <person name="Anantharaman K."/>
            <person name="Brown C.T."/>
            <person name="Hug L.A."/>
            <person name="Sharon I."/>
            <person name="Castelle C.J."/>
            <person name="Probst A.J."/>
            <person name="Thomas B.C."/>
            <person name="Singh A."/>
            <person name="Wilkins M.J."/>
            <person name="Karaoz U."/>
            <person name="Brodie E.L."/>
            <person name="Williams K.H."/>
            <person name="Hubbard S.S."/>
            <person name="Banfield J.F."/>
        </authorList>
    </citation>
    <scope>NUCLEOTIDE SEQUENCE [LARGE SCALE GENOMIC DNA]</scope>
</reference>
<dbReference type="PROSITE" id="PS51707">
    <property type="entry name" value="CYTH"/>
    <property type="match status" value="1"/>
</dbReference>
<dbReference type="InterPro" id="IPR008173">
    <property type="entry name" value="Adenylyl_cyclase_CyaB"/>
</dbReference>
<dbReference type="PANTHER" id="PTHR21028:SF2">
    <property type="entry name" value="CYTH DOMAIN-CONTAINING PROTEIN"/>
    <property type="match status" value="1"/>
</dbReference>
<protein>
    <recommendedName>
        <fullName evidence="1">CYTH domain-containing protein</fullName>
    </recommendedName>
</protein>
<accession>A0A1F5NNE4</accession>
<dbReference type="Gene3D" id="2.40.320.10">
    <property type="entry name" value="Hypothetical Protein Pfu-838710-001"/>
    <property type="match status" value="1"/>
</dbReference>
<dbReference type="EMBL" id="MFEK01000007">
    <property type="protein sequence ID" value="OGE79083.1"/>
    <property type="molecule type" value="Genomic_DNA"/>
</dbReference>
<dbReference type="AlphaFoldDB" id="A0A1F5NNE4"/>
<evidence type="ECO:0000313" key="2">
    <source>
        <dbReference type="EMBL" id="OGE79083.1"/>
    </source>
</evidence>
<dbReference type="SUPFAM" id="SSF55154">
    <property type="entry name" value="CYTH-like phosphatases"/>
    <property type="match status" value="1"/>
</dbReference>
<dbReference type="InterPro" id="IPR023577">
    <property type="entry name" value="CYTH_domain"/>
</dbReference>